<evidence type="ECO:0000313" key="4">
    <source>
        <dbReference type="EMBL" id="KWV42137.1"/>
    </source>
</evidence>
<comment type="caution">
    <text evidence="4">The sequence shown here is derived from an EMBL/GenBank/DDBJ whole genome shotgun (WGS) entry which is preliminary data.</text>
</comment>
<name>A0A125Q4N2_9HYPH</name>
<dbReference type="AlphaFoldDB" id="A0A125Q4N2"/>
<proteinExistence type="inferred from homology"/>
<dbReference type="InterPro" id="IPR052399">
    <property type="entry name" value="Phage_Baseplate_Assmbl_Protein"/>
</dbReference>
<dbReference type="InterPro" id="IPR058530">
    <property type="entry name" value="Baseplate_J-like_C"/>
</dbReference>
<protein>
    <submittedName>
        <fullName evidence="4">Uncharacterized protein</fullName>
    </submittedName>
</protein>
<comment type="similarity">
    <text evidence="1">Belongs to the Mu gp47/PBSX XkdT family.</text>
</comment>
<evidence type="ECO:0000313" key="5">
    <source>
        <dbReference type="Proteomes" id="UP000068164"/>
    </source>
</evidence>
<dbReference type="InterPro" id="IPR058531">
    <property type="entry name" value="Baseplate_J_M"/>
</dbReference>
<dbReference type="PANTHER" id="PTHR37829">
    <property type="entry name" value="PHAGE-LIKE ELEMENT PBSX PROTEIN XKDT"/>
    <property type="match status" value="1"/>
</dbReference>
<dbReference type="Proteomes" id="UP000068164">
    <property type="component" value="Unassembled WGS sequence"/>
</dbReference>
<dbReference type="Pfam" id="PF26079">
    <property type="entry name" value="Baseplate_J_C"/>
    <property type="match status" value="1"/>
</dbReference>
<dbReference type="Pfam" id="PF26078">
    <property type="entry name" value="Baseplate_J_M"/>
    <property type="match status" value="1"/>
</dbReference>
<keyword evidence="5" id="KW-1185">Reference proteome</keyword>
<dbReference type="OrthoDB" id="7565172at2"/>
<gene>
    <name evidence="4" type="ORF">AS026_21245</name>
</gene>
<dbReference type="PANTHER" id="PTHR37829:SF3">
    <property type="entry name" value="PROTEIN JAYE-RELATED"/>
    <property type="match status" value="1"/>
</dbReference>
<accession>A0A125Q4N2</accession>
<feature type="domain" description="Baseplate J-like central" evidence="2">
    <location>
        <begin position="198"/>
        <end position="260"/>
    </location>
</feature>
<reference evidence="4 5" key="1">
    <citation type="submission" date="2015-11" db="EMBL/GenBank/DDBJ databases">
        <title>Draft Genome Sequence of the Strain BR 10423 (Rhizobium sp.) isolated from nodules of Mimosa pudica.</title>
        <authorList>
            <person name="Barauna A.C."/>
            <person name="Zilli J.E."/>
            <person name="Simoes-Araujo J.L."/>
            <person name="Reis V.M."/>
            <person name="James E.K."/>
            <person name="Reis F.B.Jr."/>
            <person name="Rouws L.F."/>
            <person name="Passos S.R."/>
            <person name="Gois S.R."/>
        </authorList>
    </citation>
    <scope>NUCLEOTIDE SEQUENCE [LARGE SCALE GENOMIC DNA]</scope>
    <source>
        <strain evidence="4 5">BR10423</strain>
    </source>
</reference>
<feature type="domain" description="Baseplate J-like C-terminal" evidence="3">
    <location>
        <begin position="277"/>
        <end position="360"/>
    </location>
</feature>
<evidence type="ECO:0000256" key="1">
    <source>
        <dbReference type="ARBA" id="ARBA00038087"/>
    </source>
</evidence>
<sequence>MAWQIRSLPEASARARGAFRKYMSGTDSALLNNFVTVVGKVLAGMAHEFELRMAWLAKQMFLSTATSDQFIIQLCSDVGIYRKAASKAMGLSVIGTGAPEVTYPAGIRFISGSNTYLSSNPATADALGNVSFPVVSEAVGGAANRDAGGLLALADPVLYPELSTVWTVGDAGIGGGADAESIDEMKARGLYRKQNPPGGGKLTDYEDIVLSVAGVLKAWAFRDPYAPGFLVVLFLFKGRPNLIPTAGDVLVVQAAIDAKRLIRVDDSVAAAPVALPIDITINGLSSDTADVRAAISAGVTDMLYERGKPGIAGDTFTVSLSWIDEAISAATGEDRHVLAWPLDDITLTNGQYPVLGVITYGA</sequence>
<evidence type="ECO:0000259" key="3">
    <source>
        <dbReference type="Pfam" id="PF26079"/>
    </source>
</evidence>
<organism evidence="4 5">
    <name type="scientific">Rhizobium altiplani</name>
    <dbReference type="NCBI Taxonomy" id="1864509"/>
    <lineage>
        <taxon>Bacteria</taxon>
        <taxon>Pseudomonadati</taxon>
        <taxon>Pseudomonadota</taxon>
        <taxon>Alphaproteobacteria</taxon>
        <taxon>Hyphomicrobiales</taxon>
        <taxon>Rhizobiaceae</taxon>
        <taxon>Rhizobium/Agrobacterium group</taxon>
        <taxon>Rhizobium</taxon>
    </lineage>
</organism>
<dbReference type="EMBL" id="LNCD01000137">
    <property type="protein sequence ID" value="KWV42137.1"/>
    <property type="molecule type" value="Genomic_DNA"/>
</dbReference>
<dbReference type="RefSeq" id="WP_062374791.1">
    <property type="nucleotide sequence ID" value="NZ_LNCD01000137.1"/>
</dbReference>
<evidence type="ECO:0000259" key="2">
    <source>
        <dbReference type="Pfam" id="PF26078"/>
    </source>
</evidence>